<reference evidence="2 3" key="1">
    <citation type="submission" date="2012-04" db="EMBL/GenBank/DDBJ databases">
        <title>The Genome Sequence of Afipia broomeae ATCC 49717.</title>
        <authorList>
            <consortium name="The Broad Institute Genome Sequencing Platform"/>
            <person name="Earl A."/>
            <person name="Ward D."/>
            <person name="Feldgarden M."/>
            <person name="Gevers D."/>
            <person name="Huys G."/>
            <person name="Walker B."/>
            <person name="Young S.K."/>
            <person name="Zeng Q."/>
            <person name="Gargeya S."/>
            <person name="Fitzgerald M."/>
            <person name="Haas B."/>
            <person name="Abouelleil A."/>
            <person name="Alvarado L."/>
            <person name="Arachchi H.M."/>
            <person name="Berlin A."/>
            <person name="Chapman S.B."/>
            <person name="Goldberg J."/>
            <person name="Griggs A."/>
            <person name="Gujja S."/>
            <person name="Hansen M."/>
            <person name="Howarth C."/>
            <person name="Imamovic A."/>
            <person name="Larimer J."/>
            <person name="McCowen C."/>
            <person name="Montmayeur A."/>
            <person name="Murphy C."/>
            <person name="Neiman D."/>
            <person name="Pearson M."/>
            <person name="Priest M."/>
            <person name="Roberts A."/>
            <person name="Saif S."/>
            <person name="Shea T."/>
            <person name="Sisk P."/>
            <person name="Sykes S."/>
            <person name="Wortman J."/>
            <person name="Nusbaum C."/>
            <person name="Birren B."/>
        </authorList>
    </citation>
    <scope>NUCLEOTIDE SEQUENCE [LARGE SCALE GENOMIC DNA]</scope>
    <source>
        <strain evidence="2 3">ATCC 49717</strain>
    </source>
</reference>
<dbReference type="EMBL" id="AGWX01000001">
    <property type="protein sequence ID" value="EKS41839.1"/>
    <property type="molecule type" value="Genomic_DNA"/>
</dbReference>
<feature type="region of interest" description="Disordered" evidence="1">
    <location>
        <begin position="1"/>
        <end position="25"/>
    </location>
</feature>
<dbReference type="Proteomes" id="UP000001096">
    <property type="component" value="Unassembled WGS sequence"/>
</dbReference>
<proteinExistence type="predicted"/>
<evidence type="ECO:0000313" key="3">
    <source>
        <dbReference type="Proteomes" id="UP000001096"/>
    </source>
</evidence>
<sequence>MAQSCIARDSDVPATKRSGPCPSKPDRFSRTFCKRKWPGMTPAIFIHTTRNDLIASGVRPYPLER</sequence>
<evidence type="ECO:0000313" key="2">
    <source>
        <dbReference type="EMBL" id="EKS41839.1"/>
    </source>
</evidence>
<gene>
    <name evidence="2" type="ORF">HMPREF9695_00931</name>
</gene>
<dbReference type="AlphaFoldDB" id="K8PM41"/>
<accession>K8PM41</accession>
<name>K8PM41_9BRAD</name>
<comment type="caution">
    <text evidence="2">The sequence shown here is derived from an EMBL/GenBank/DDBJ whole genome shotgun (WGS) entry which is preliminary data.</text>
</comment>
<dbReference type="HOGENOM" id="CLU_2839913_0_0_5"/>
<protein>
    <submittedName>
        <fullName evidence="2">Uncharacterized protein</fullName>
    </submittedName>
</protein>
<keyword evidence="3" id="KW-1185">Reference proteome</keyword>
<evidence type="ECO:0000256" key="1">
    <source>
        <dbReference type="SAM" id="MobiDB-lite"/>
    </source>
</evidence>
<organism evidence="2 3">
    <name type="scientific">Afipia broomeae ATCC 49717</name>
    <dbReference type="NCBI Taxonomy" id="883078"/>
    <lineage>
        <taxon>Bacteria</taxon>
        <taxon>Pseudomonadati</taxon>
        <taxon>Pseudomonadota</taxon>
        <taxon>Alphaproteobacteria</taxon>
        <taxon>Hyphomicrobiales</taxon>
        <taxon>Nitrobacteraceae</taxon>
        <taxon>Afipia</taxon>
    </lineage>
</organism>